<feature type="domain" description="Amidase" evidence="2">
    <location>
        <begin position="30"/>
        <end position="468"/>
    </location>
</feature>
<dbReference type="Pfam" id="PF01425">
    <property type="entry name" value="Amidase"/>
    <property type="match status" value="1"/>
</dbReference>
<dbReference type="OrthoDB" id="8872210at2"/>
<gene>
    <name evidence="3" type="ORF">GRI58_14140</name>
</gene>
<dbReference type="NCBIfam" id="NF006006">
    <property type="entry name" value="PRK08137.1"/>
    <property type="match status" value="1"/>
</dbReference>
<dbReference type="SUPFAM" id="SSF75304">
    <property type="entry name" value="Amidase signature (AS) enzymes"/>
    <property type="match status" value="1"/>
</dbReference>
<dbReference type="EC" id="3.5.1.4" evidence="3"/>
<keyword evidence="4" id="KW-1185">Reference proteome</keyword>
<dbReference type="RefSeq" id="WP_160754249.1">
    <property type="nucleotide sequence ID" value="NZ_WTYA01000013.1"/>
</dbReference>
<dbReference type="PANTHER" id="PTHR42678">
    <property type="entry name" value="AMIDASE"/>
    <property type="match status" value="1"/>
</dbReference>
<feature type="chain" id="PRO_5032624253" evidence="1">
    <location>
        <begin position="23"/>
        <end position="496"/>
    </location>
</feature>
<dbReference type="InterPro" id="IPR023631">
    <property type="entry name" value="Amidase_dom"/>
</dbReference>
<dbReference type="PANTHER" id="PTHR42678:SF34">
    <property type="entry name" value="OS04G0183300 PROTEIN"/>
    <property type="match status" value="1"/>
</dbReference>
<accession>A0A845ASU6</accession>
<dbReference type="GO" id="GO:0004040">
    <property type="term" value="F:amidase activity"/>
    <property type="evidence" value="ECO:0007669"/>
    <property type="project" value="UniProtKB-EC"/>
</dbReference>
<dbReference type="InterPro" id="IPR036928">
    <property type="entry name" value="AS_sf"/>
</dbReference>
<dbReference type="Gene3D" id="3.90.1300.10">
    <property type="entry name" value="Amidase signature (AS) domain"/>
    <property type="match status" value="1"/>
</dbReference>
<evidence type="ECO:0000313" key="4">
    <source>
        <dbReference type="Proteomes" id="UP000439780"/>
    </source>
</evidence>
<sequence length="496" mass="51832">MSNLLARVAPLAVFGLALPASASPGDDAAAYLERIKALDDTGPQLNAVIVQADEQTARKEADDAANLPLGGRTVLVKDNIETREWPTTAGSLALAGNRTGRDAPLIARLRAAGGVVLGKTNLSEWANIRDGNSTSGWSAVGGLTKNPHAIDRNTCGSSSGSGAAVAAGFAWAALGTETDGSITCPASINGVVGFKPTVGLVSRTHIVPISHSQDTAGPMAQNVHDAAMLLTAIAGSDPADPATEDANEHKIDFAAALKGASLKGVRIGVMEKQIGTRKDVKALFDRALDDLKRAGAVLVPIDYDMPDKMGEAEFTVLLYELRTDMQSYLGSLPEPGMPKTLADLVAFNKAHADQELRWFGQRTFEQALKATDKPAYEKARQTSFDLAGPQGIDKLMADNKVAFLIAPTMGPAWTSDLVNGDHFSGNIGAGALAAIAGYPHLTVPMGDVDGLPIGLSIMSGKWRDADVLKAGAAYEAVRSAKLSPPSFEPWAPPPLD</sequence>
<evidence type="ECO:0000313" key="3">
    <source>
        <dbReference type="EMBL" id="MXP29948.1"/>
    </source>
</evidence>
<comment type="caution">
    <text evidence="3">The sequence shown here is derived from an EMBL/GenBank/DDBJ whole genome shotgun (WGS) entry which is preliminary data.</text>
</comment>
<name>A0A845ASU6_9SPHN</name>
<dbReference type="EMBL" id="WTYA01000013">
    <property type="protein sequence ID" value="MXP29948.1"/>
    <property type="molecule type" value="Genomic_DNA"/>
</dbReference>
<reference evidence="3 4" key="1">
    <citation type="submission" date="2019-12" db="EMBL/GenBank/DDBJ databases">
        <title>Genomic-based taxomic classification of the family Erythrobacteraceae.</title>
        <authorList>
            <person name="Xu L."/>
        </authorList>
    </citation>
    <scope>NUCLEOTIDE SEQUENCE [LARGE SCALE GENOMIC DNA]</scope>
    <source>
        <strain evidence="3 4">KEMB 9005-328</strain>
    </source>
</reference>
<protein>
    <submittedName>
        <fullName evidence="3">Amidase</fullName>
        <ecNumber evidence="3">3.5.1.4</ecNumber>
    </submittedName>
</protein>
<feature type="signal peptide" evidence="1">
    <location>
        <begin position="1"/>
        <end position="22"/>
    </location>
</feature>
<proteinExistence type="predicted"/>
<organism evidence="3 4">
    <name type="scientific">Qipengyuania algicida</name>
    <dbReference type="NCBI Taxonomy" id="1836209"/>
    <lineage>
        <taxon>Bacteria</taxon>
        <taxon>Pseudomonadati</taxon>
        <taxon>Pseudomonadota</taxon>
        <taxon>Alphaproteobacteria</taxon>
        <taxon>Sphingomonadales</taxon>
        <taxon>Erythrobacteraceae</taxon>
        <taxon>Qipengyuania</taxon>
    </lineage>
</organism>
<keyword evidence="1" id="KW-0732">Signal</keyword>
<dbReference type="AlphaFoldDB" id="A0A845ASU6"/>
<evidence type="ECO:0000256" key="1">
    <source>
        <dbReference type="SAM" id="SignalP"/>
    </source>
</evidence>
<keyword evidence="3" id="KW-0378">Hydrolase</keyword>
<evidence type="ECO:0000259" key="2">
    <source>
        <dbReference type="Pfam" id="PF01425"/>
    </source>
</evidence>
<dbReference type="Proteomes" id="UP000439780">
    <property type="component" value="Unassembled WGS sequence"/>
</dbReference>